<evidence type="ECO:0000256" key="10">
    <source>
        <dbReference type="HAMAP-Rule" id="MF_02203"/>
    </source>
</evidence>
<keyword evidence="9 10" id="KW-0131">Cell cycle</keyword>
<keyword evidence="8 10" id="KW-0472">Membrane</keyword>
<accession>A0A1Y5HTN5</accession>
<keyword evidence="5 10" id="KW-0132">Cell division</keyword>
<evidence type="ECO:0000313" key="12">
    <source>
        <dbReference type="Proteomes" id="UP000227088"/>
    </source>
</evidence>
<evidence type="ECO:0000256" key="2">
    <source>
        <dbReference type="ARBA" id="ARBA00005811"/>
    </source>
</evidence>
<dbReference type="HAMAP" id="MF_02203">
    <property type="entry name" value="TolR"/>
    <property type="match status" value="1"/>
</dbReference>
<comment type="similarity">
    <text evidence="2 10">Belongs to the ExbD/TolR family.</text>
</comment>
<evidence type="ECO:0000256" key="9">
    <source>
        <dbReference type="ARBA" id="ARBA00023306"/>
    </source>
</evidence>
<comment type="subunit">
    <text evidence="10">The Tol-Pal system is composed of five core proteins: the inner membrane proteins TolA, TolQ and TolR, the periplasmic protein TolB and the outer membrane protein Pal. They form a network linking the inner and outer membranes and the peptidoglycan layer.</text>
</comment>
<protein>
    <recommendedName>
        <fullName evidence="10">Tol-Pal system protein TolR</fullName>
    </recommendedName>
</protein>
<comment type="subcellular location">
    <subcellularLocation>
        <location evidence="10">Cell inner membrane</location>
        <topology evidence="10">Single-pass membrane protein</topology>
    </subcellularLocation>
    <subcellularLocation>
        <location evidence="1">Cell membrane</location>
        <topology evidence="1">Single-pass membrane protein</topology>
    </subcellularLocation>
</comment>
<proteinExistence type="inferred from homology"/>
<evidence type="ECO:0000256" key="6">
    <source>
        <dbReference type="ARBA" id="ARBA00022692"/>
    </source>
</evidence>
<organism evidence="11 12">
    <name type="scientific">Oleispira antarctica</name>
    <dbReference type="NCBI Taxonomy" id="188908"/>
    <lineage>
        <taxon>Bacteria</taxon>
        <taxon>Pseudomonadati</taxon>
        <taxon>Pseudomonadota</taxon>
        <taxon>Gammaproteobacteria</taxon>
        <taxon>Oceanospirillales</taxon>
        <taxon>Oceanospirillaceae</taxon>
        <taxon>Oleispira</taxon>
    </lineage>
</organism>
<dbReference type="Pfam" id="PF02472">
    <property type="entry name" value="ExbD"/>
    <property type="match status" value="1"/>
</dbReference>
<evidence type="ECO:0000256" key="8">
    <source>
        <dbReference type="ARBA" id="ARBA00023136"/>
    </source>
</evidence>
<comment type="caution">
    <text evidence="11">The sequence shown here is derived from an EMBL/GenBank/DDBJ whole genome shotgun (WGS) entry which is preliminary data.</text>
</comment>
<dbReference type="GO" id="GO:0022857">
    <property type="term" value="F:transmembrane transporter activity"/>
    <property type="evidence" value="ECO:0007669"/>
    <property type="project" value="InterPro"/>
</dbReference>
<gene>
    <name evidence="10" type="primary">tolR</name>
    <name evidence="11" type="ORF">A9R00_04820</name>
</gene>
<name>A0A1Y5HTN5_OLEAN</name>
<keyword evidence="4 10" id="KW-0997">Cell inner membrane</keyword>
<dbReference type="GO" id="GO:0005886">
    <property type="term" value="C:plasma membrane"/>
    <property type="evidence" value="ECO:0007669"/>
    <property type="project" value="UniProtKB-SubCell"/>
</dbReference>
<dbReference type="InterPro" id="IPR014168">
    <property type="entry name" value="Tol-Pal_TolR"/>
</dbReference>
<dbReference type="EMBL" id="MABE01000279">
    <property type="protein sequence ID" value="OUS40671.1"/>
    <property type="molecule type" value="Genomic_DNA"/>
</dbReference>
<dbReference type="GO" id="GO:0051301">
    <property type="term" value="P:cell division"/>
    <property type="evidence" value="ECO:0007669"/>
    <property type="project" value="UniProtKB-UniRule"/>
</dbReference>
<comment type="function">
    <text evidence="10">Part of the Tol-Pal system, which plays a role in outer membrane invagination during cell division and is important for maintaining outer membrane integrity.</text>
</comment>
<keyword evidence="3 10" id="KW-1003">Cell membrane</keyword>
<evidence type="ECO:0000313" key="11">
    <source>
        <dbReference type="EMBL" id="OUS40671.1"/>
    </source>
</evidence>
<keyword evidence="6 10" id="KW-0812">Transmembrane</keyword>
<evidence type="ECO:0000256" key="4">
    <source>
        <dbReference type="ARBA" id="ARBA00022519"/>
    </source>
</evidence>
<dbReference type="PANTHER" id="PTHR30558:SF7">
    <property type="entry name" value="TOL-PAL SYSTEM PROTEIN TOLR"/>
    <property type="match status" value="1"/>
</dbReference>
<dbReference type="Proteomes" id="UP000227088">
    <property type="component" value="Unassembled WGS sequence"/>
</dbReference>
<sequence>MSGASPLAPLGGAKRKPMAEINVVPYIDVMLVLLIIFMVTAPMLNQGVDVDLPNVDANPVVVEEDENQLIVSVAASGLYYLERGSDDPKAMALVDIQKYVATLLKSQPKTDVLVRGDENVPYGIVVALMGALQNAGAASVGLITEAPDPQASL</sequence>
<evidence type="ECO:0000256" key="3">
    <source>
        <dbReference type="ARBA" id="ARBA00022475"/>
    </source>
</evidence>
<dbReference type="Gene3D" id="3.30.420.270">
    <property type="match status" value="1"/>
</dbReference>
<evidence type="ECO:0000256" key="1">
    <source>
        <dbReference type="ARBA" id="ARBA00004162"/>
    </source>
</evidence>
<dbReference type="NCBIfam" id="TIGR02801">
    <property type="entry name" value="tolR"/>
    <property type="match status" value="1"/>
</dbReference>
<evidence type="ECO:0000256" key="5">
    <source>
        <dbReference type="ARBA" id="ARBA00022618"/>
    </source>
</evidence>
<dbReference type="GO" id="GO:0015031">
    <property type="term" value="P:protein transport"/>
    <property type="evidence" value="ECO:0007669"/>
    <property type="project" value="InterPro"/>
</dbReference>
<reference evidence="12" key="1">
    <citation type="journal article" date="2017" name="Proc. Natl. Acad. Sci. U.S.A.">
        <title>Simulation of Deepwater Horizon oil plume reveals substrate specialization within a complex community of hydrocarbon degraders.</title>
        <authorList>
            <person name="Hu P."/>
            <person name="Dubinsky E.A."/>
            <person name="Probst A.J."/>
            <person name="Wang J."/>
            <person name="Sieber C.M.K."/>
            <person name="Tom L.M."/>
            <person name="Gardinali P."/>
            <person name="Banfield J.F."/>
            <person name="Atlas R.M."/>
            <person name="Andersen G.L."/>
        </authorList>
    </citation>
    <scope>NUCLEOTIDE SEQUENCE [LARGE SCALE GENOMIC DNA]</scope>
</reference>
<dbReference type="PANTHER" id="PTHR30558">
    <property type="entry name" value="EXBD MEMBRANE COMPONENT OF PMF-DRIVEN MACROMOLECULE IMPORT SYSTEM"/>
    <property type="match status" value="1"/>
</dbReference>
<dbReference type="InterPro" id="IPR003400">
    <property type="entry name" value="ExbD"/>
</dbReference>
<dbReference type="AlphaFoldDB" id="A0A1Y5HTN5"/>
<evidence type="ECO:0000256" key="7">
    <source>
        <dbReference type="ARBA" id="ARBA00022989"/>
    </source>
</evidence>
<feature type="transmembrane region" description="Helical" evidence="10">
    <location>
        <begin position="23"/>
        <end position="44"/>
    </location>
</feature>
<keyword evidence="7 10" id="KW-1133">Transmembrane helix</keyword>